<name>A0A383XR32_9GAMM</name>
<dbReference type="Proteomes" id="UP000251800">
    <property type="component" value="Unassembled WGS sequence"/>
</dbReference>
<dbReference type="EMBL" id="QEQK01000013">
    <property type="protein sequence ID" value="PWN55086.1"/>
    <property type="molecule type" value="Genomic_DNA"/>
</dbReference>
<evidence type="ECO:0000313" key="2">
    <source>
        <dbReference type="Proteomes" id="UP000251800"/>
    </source>
</evidence>
<keyword evidence="2" id="KW-1185">Reference proteome</keyword>
<proteinExistence type="predicted"/>
<dbReference type="AlphaFoldDB" id="A0A383XR32"/>
<protein>
    <submittedName>
        <fullName evidence="1">Uncharacterized protein</fullName>
    </submittedName>
</protein>
<reference evidence="1 2" key="1">
    <citation type="submission" date="2018-05" db="EMBL/GenBank/DDBJ databases">
        <title>Abyssibacter profundi OUC007T gen. nov., sp. nov, a marine bacterium isolated from seawater of the Mariana Trench.</title>
        <authorList>
            <person name="Zhou S."/>
        </authorList>
    </citation>
    <scope>NUCLEOTIDE SEQUENCE [LARGE SCALE GENOMIC DNA]</scope>
    <source>
        <strain evidence="1 2">OUC007</strain>
    </source>
</reference>
<organism evidence="1 2">
    <name type="scientific">Abyssibacter profundi</name>
    <dbReference type="NCBI Taxonomy" id="2182787"/>
    <lineage>
        <taxon>Bacteria</taxon>
        <taxon>Pseudomonadati</taxon>
        <taxon>Pseudomonadota</taxon>
        <taxon>Gammaproteobacteria</taxon>
        <taxon>Chromatiales</taxon>
        <taxon>Oceanococcaceae</taxon>
        <taxon>Abyssibacter</taxon>
    </lineage>
</organism>
<comment type="caution">
    <text evidence="1">The sequence shown here is derived from an EMBL/GenBank/DDBJ whole genome shotgun (WGS) entry which is preliminary data.</text>
</comment>
<sequence length="130" mass="14563">MLAGIAGVFVYHQAFNLDLQAAYAEALTDMISADPLCEDKPADFYRMKEFGVFACATQANRDQLSSLRDIAKARYFGPELTVLDGVYESKSKQERNYCAEAFAQLQERCPNAFQFMNQKHRSALMAAATD</sequence>
<evidence type="ECO:0000313" key="1">
    <source>
        <dbReference type="EMBL" id="PWN55086.1"/>
    </source>
</evidence>
<gene>
    <name evidence="1" type="ORF">DEH80_13730</name>
</gene>
<accession>A0A383XR32</accession>